<gene>
    <name evidence="1" type="ORF">CPELLU_LOCUS18040</name>
</gene>
<keyword evidence="2" id="KW-1185">Reference proteome</keyword>
<dbReference type="AlphaFoldDB" id="A0A9N9JZG1"/>
<feature type="non-terminal residue" evidence="1">
    <location>
        <position position="1"/>
    </location>
</feature>
<feature type="non-terminal residue" evidence="1">
    <location>
        <position position="186"/>
    </location>
</feature>
<dbReference type="EMBL" id="CAJVQA010033657">
    <property type="protein sequence ID" value="CAG8804774.1"/>
    <property type="molecule type" value="Genomic_DNA"/>
</dbReference>
<name>A0A9N9JZG1_9GLOM</name>
<evidence type="ECO:0000313" key="2">
    <source>
        <dbReference type="Proteomes" id="UP000789759"/>
    </source>
</evidence>
<reference evidence="1" key="1">
    <citation type="submission" date="2021-06" db="EMBL/GenBank/DDBJ databases">
        <authorList>
            <person name="Kallberg Y."/>
            <person name="Tangrot J."/>
            <person name="Rosling A."/>
        </authorList>
    </citation>
    <scope>NUCLEOTIDE SEQUENCE</scope>
    <source>
        <strain evidence="1">FL966</strain>
    </source>
</reference>
<accession>A0A9N9JZG1</accession>
<sequence length="186" mass="21568">LSKIAKVVSVRKSIAFEDVFVDYKKFTYVDEDNLTLLTKKAQVFFLKIFGNVYQRLGQSSIVEGQREKITYKLASLELVVDNKQISLEFSSEHLPLYAKFNYCHRLLYDRTGIKNNVTSLLSYLSKLDKSKSNLEEIFEADEDSSQDQRIENENNILEVFQKDKQVLSRVKQAYSAALEKFLNTNI</sequence>
<protein>
    <submittedName>
        <fullName evidence="1">12518_t:CDS:1</fullName>
    </submittedName>
</protein>
<proteinExistence type="predicted"/>
<dbReference type="Proteomes" id="UP000789759">
    <property type="component" value="Unassembled WGS sequence"/>
</dbReference>
<comment type="caution">
    <text evidence="1">The sequence shown here is derived from an EMBL/GenBank/DDBJ whole genome shotgun (WGS) entry which is preliminary data.</text>
</comment>
<evidence type="ECO:0000313" key="1">
    <source>
        <dbReference type="EMBL" id="CAG8804774.1"/>
    </source>
</evidence>
<organism evidence="1 2">
    <name type="scientific">Cetraspora pellucida</name>
    <dbReference type="NCBI Taxonomy" id="1433469"/>
    <lineage>
        <taxon>Eukaryota</taxon>
        <taxon>Fungi</taxon>
        <taxon>Fungi incertae sedis</taxon>
        <taxon>Mucoromycota</taxon>
        <taxon>Glomeromycotina</taxon>
        <taxon>Glomeromycetes</taxon>
        <taxon>Diversisporales</taxon>
        <taxon>Gigasporaceae</taxon>
        <taxon>Cetraspora</taxon>
    </lineage>
</organism>
<dbReference type="OrthoDB" id="2437133at2759"/>